<feature type="domain" description="Restriction endonuclease type IV Mrr" evidence="1">
    <location>
        <begin position="168"/>
        <end position="283"/>
    </location>
</feature>
<keyword evidence="2" id="KW-0255">Endonuclease</keyword>
<dbReference type="GO" id="GO:0009307">
    <property type="term" value="P:DNA restriction-modification system"/>
    <property type="evidence" value="ECO:0007669"/>
    <property type="project" value="InterPro"/>
</dbReference>
<dbReference type="Proteomes" id="UP001242342">
    <property type="component" value="Unassembled WGS sequence"/>
</dbReference>
<dbReference type="InterPro" id="IPR007560">
    <property type="entry name" value="Restrct_endonuc_IV_Mrr"/>
</dbReference>
<keyword evidence="5" id="KW-1185">Reference proteome</keyword>
<gene>
    <name evidence="3" type="ORF">CSC81_07715</name>
    <name evidence="2" type="ORF">Q8W23_02500</name>
</gene>
<dbReference type="EMBL" id="PDUU01000004">
    <property type="protein sequence ID" value="PHN98277.1"/>
    <property type="molecule type" value="Genomic_DNA"/>
</dbReference>
<dbReference type="AlphaFoldDB" id="A0A2G1BW56"/>
<keyword evidence="2" id="KW-0378">Hydrolase</keyword>
<evidence type="ECO:0000313" key="5">
    <source>
        <dbReference type="Proteomes" id="UP001242342"/>
    </source>
</evidence>
<organism evidence="3 4">
    <name type="scientific">Tenacibaculum discolor</name>
    <dbReference type="NCBI Taxonomy" id="361581"/>
    <lineage>
        <taxon>Bacteria</taxon>
        <taxon>Pseudomonadati</taxon>
        <taxon>Bacteroidota</taxon>
        <taxon>Flavobacteriia</taxon>
        <taxon>Flavobacteriales</taxon>
        <taxon>Flavobacteriaceae</taxon>
        <taxon>Tenacibaculum</taxon>
    </lineage>
</organism>
<name>A0A2G1BW56_9FLAO</name>
<keyword evidence="2" id="KW-0540">Nuclease</keyword>
<dbReference type="EC" id="3.1.21.-" evidence="2"/>
<evidence type="ECO:0000313" key="2">
    <source>
        <dbReference type="EMBL" id="MDP2540336.1"/>
    </source>
</evidence>
<reference evidence="3 4" key="1">
    <citation type="journal article" date="2016" name="Nat. Commun.">
        <title>Microbial interactions lead to rapid micro-scale successions on model marine particles.</title>
        <authorList>
            <person name="Datta M.S."/>
            <person name="Sliwerska E."/>
            <person name="Gore J."/>
            <person name="Polz M.F."/>
            <person name="Cordero O.X."/>
        </authorList>
    </citation>
    <scope>NUCLEOTIDE SEQUENCE [LARGE SCALE GENOMIC DNA]</scope>
    <source>
        <strain evidence="3 4">4G03</strain>
    </source>
</reference>
<dbReference type="SUPFAM" id="SSF52980">
    <property type="entry name" value="Restriction endonuclease-like"/>
    <property type="match status" value="1"/>
</dbReference>
<evidence type="ECO:0000313" key="3">
    <source>
        <dbReference type="EMBL" id="PHN98277.1"/>
    </source>
</evidence>
<dbReference type="GO" id="GO:0003677">
    <property type="term" value="F:DNA binding"/>
    <property type="evidence" value="ECO:0007669"/>
    <property type="project" value="InterPro"/>
</dbReference>
<evidence type="ECO:0000259" key="1">
    <source>
        <dbReference type="Pfam" id="PF04471"/>
    </source>
</evidence>
<reference evidence="2 5" key="3">
    <citation type="submission" date="2023-07" db="EMBL/GenBank/DDBJ databases">
        <title>Genome content predicts the carbon catabolic preferences of heterotrophic bacteria.</title>
        <authorList>
            <person name="Gralka M."/>
        </authorList>
    </citation>
    <scope>NUCLEOTIDE SEQUENCE [LARGE SCALE GENOMIC DNA]</scope>
    <source>
        <strain evidence="2 5">4G03</strain>
    </source>
</reference>
<dbReference type="EMBL" id="JAUYVU010000001">
    <property type="protein sequence ID" value="MDP2540336.1"/>
    <property type="molecule type" value="Genomic_DNA"/>
</dbReference>
<dbReference type="InterPro" id="IPR011335">
    <property type="entry name" value="Restrct_endonuc-II-like"/>
</dbReference>
<dbReference type="PANTHER" id="PTHR30015">
    <property type="entry name" value="MRR RESTRICTION SYSTEM PROTEIN"/>
    <property type="match status" value="1"/>
</dbReference>
<dbReference type="GO" id="GO:0015666">
    <property type="term" value="F:restriction endodeoxyribonuclease activity"/>
    <property type="evidence" value="ECO:0007669"/>
    <property type="project" value="TreeGrafter"/>
</dbReference>
<comment type="caution">
    <text evidence="3">The sequence shown here is derived from an EMBL/GenBank/DDBJ whole genome shotgun (WGS) entry which is preliminary data.</text>
</comment>
<protein>
    <submittedName>
        <fullName evidence="2">Restriction endonuclease</fullName>
        <ecNumber evidence="2">3.1.21.-</ecNumber>
    </submittedName>
</protein>
<dbReference type="RefSeq" id="WP_099215177.1">
    <property type="nucleotide sequence ID" value="NZ_JAUYVU010000001.1"/>
</dbReference>
<dbReference type="InterPro" id="IPR052906">
    <property type="entry name" value="Type_IV_Methyl-Rstrct_Enzyme"/>
</dbReference>
<proteinExistence type="predicted"/>
<accession>A0A2G1BW56</accession>
<sequence>MKKKDFINIEILETVLDYIIEEIKNNVKNHFIYDEETDYLIELNRFEKSNIILSKYYETNFDNTNLVDVFINIVYESLRKPYYKIDDLDEFYINETIDNFGNSDESLIFNNGIFSWYEFSNWENNHKDQIKTIIQNLLFSNINSQSHHFKDIDLNVYKAIITNHELAKSLNWRNFEKLIAKILEKFEYEVELQKGTKDGGVDVIAIKKNTPFGDERYLIQAKRWNNKVGVEPVRSLIWAQNEYKVTKSCLVTTSTFTKGAWDLAHKNKWQIELKDYEKLIEWIEIASRKH</sequence>
<dbReference type="Pfam" id="PF04471">
    <property type="entry name" value="Mrr_cat"/>
    <property type="match status" value="1"/>
</dbReference>
<dbReference type="Proteomes" id="UP000222163">
    <property type="component" value="Unassembled WGS sequence"/>
</dbReference>
<dbReference type="InterPro" id="IPR011856">
    <property type="entry name" value="tRNA_endonuc-like_dom_sf"/>
</dbReference>
<dbReference type="PANTHER" id="PTHR30015:SF7">
    <property type="entry name" value="TYPE IV METHYL-DIRECTED RESTRICTION ENZYME ECOKMRR"/>
    <property type="match status" value="1"/>
</dbReference>
<evidence type="ECO:0000313" key="4">
    <source>
        <dbReference type="Proteomes" id="UP000222163"/>
    </source>
</evidence>
<dbReference type="Gene3D" id="3.40.1350.10">
    <property type="match status" value="1"/>
</dbReference>
<reference evidence="3" key="2">
    <citation type="submission" date="2017-10" db="EMBL/GenBank/DDBJ databases">
        <authorList>
            <person name="Enke T.N."/>
            <person name="Cordero O.X."/>
        </authorList>
    </citation>
    <scope>NUCLEOTIDE SEQUENCE</scope>
    <source>
        <strain evidence="3">4G03</strain>
    </source>
</reference>